<organism evidence="6 7">
    <name type="scientific">Digitaria exilis</name>
    <dbReference type="NCBI Taxonomy" id="1010633"/>
    <lineage>
        <taxon>Eukaryota</taxon>
        <taxon>Viridiplantae</taxon>
        <taxon>Streptophyta</taxon>
        <taxon>Embryophyta</taxon>
        <taxon>Tracheophyta</taxon>
        <taxon>Spermatophyta</taxon>
        <taxon>Magnoliopsida</taxon>
        <taxon>Liliopsida</taxon>
        <taxon>Poales</taxon>
        <taxon>Poaceae</taxon>
        <taxon>PACMAD clade</taxon>
        <taxon>Panicoideae</taxon>
        <taxon>Panicodae</taxon>
        <taxon>Paniceae</taxon>
        <taxon>Anthephorinae</taxon>
        <taxon>Digitaria</taxon>
    </lineage>
</organism>
<keyword evidence="1" id="KW-0677">Repeat</keyword>
<dbReference type="InterPro" id="IPR036388">
    <property type="entry name" value="WH-like_DNA-bd_sf"/>
</dbReference>
<evidence type="ECO:0000313" key="6">
    <source>
        <dbReference type="EMBL" id="KAF8684823.1"/>
    </source>
</evidence>
<evidence type="ECO:0000313" key="7">
    <source>
        <dbReference type="Proteomes" id="UP000636709"/>
    </source>
</evidence>
<dbReference type="GO" id="GO:0043531">
    <property type="term" value="F:ADP binding"/>
    <property type="evidence" value="ECO:0007669"/>
    <property type="project" value="InterPro"/>
</dbReference>
<feature type="domain" description="NB-ARC" evidence="3">
    <location>
        <begin position="24"/>
        <end position="176"/>
    </location>
</feature>
<dbReference type="InterPro" id="IPR027417">
    <property type="entry name" value="P-loop_NTPase"/>
</dbReference>
<dbReference type="FunFam" id="1.10.10.10:FF:000322">
    <property type="entry name" value="Probable disease resistance protein At1g63360"/>
    <property type="match status" value="1"/>
</dbReference>
<dbReference type="Gene3D" id="3.80.10.10">
    <property type="entry name" value="Ribonuclease Inhibitor"/>
    <property type="match status" value="1"/>
</dbReference>
<gene>
    <name evidence="6" type="ORF">HU200_044097</name>
</gene>
<dbReference type="Pfam" id="PF00931">
    <property type="entry name" value="NB-ARC"/>
    <property type="match status" value="1"/>
</dbReference>
<dbReference type="Gene3D" id="3.40.50.300">
    <property type="entry name" value="P-loop containing nucleotide triphosphate hydrolases"/>
    <property type="match status" value="1"/>
</dbReference>
<dbReference type="InterPro" id="IPR044974">
    <property type="entry name" value="Disease_R_plants"/>
</dbReference>
<dbReference type="GO" id="GO:0002758">
    <property type="term" value="P:innate immune response-activating signaling pathway"/>
    <property type="evidence" value="ECO:0007669"/>
    <property type="project" value="UniProtKB-ARBA"/>
</dbReference>
<dbReference type="OrthoDB" id="682701at2759"/>
<proteinExistence type="predicted"/>
<evidence type="ECO:0000256" key="1">
    <source>
        <dbReference type="ARBA" id="ARBA00022737"/>
    </source>
</evidence>
<protein>
    <recommendedName>
        <fullName evidence="8">NB-ARC domain-containing protein</fullName>
    </recommendedName>
</protein>
<evidence type="ECO:0000259" key="3">
    <source>
        <dbReference type="Pfam" id="PF00931"/>
    </source>
</evidence>
<dbReference type="InterPro" id="IPR002182">
    <property type="entry name" value="NB-ARC"/>
</dbReference>
<dbReference type="AlphaFoldDB" id="A0A835B2A2"/>
<evidence type="ECO:0000256" key="2">
    <source>
        <dbReference type="ARBA" id="ARBA00022821"/>
    </source>
</evidence>
<evidence type="ECO:0008006" key="8">
    <source>
        <dbReference type="Google" id="ProtNLM"/>
    </source>
</evidence>
<dbReference type="Gene3D" id="1.10.10.10">
    <property type="entry name" value="Winged helix-like DNA-binding domain superfamily/Winged helix DNA-binding domain"/>
    <property type="match status" value="1"/>
</dbReference>
<keyword evidence="2" id="KW-0611">Plant defense</keyword>
<sequence>MVRKMLRDAPANDKPSSNNTNCYSVIGIHGVPGSGKTTVAQYVCDKEKDYYYFNLFMWVHVSQNSSVATIFTEMLEILSGRKTNQFSDIDMLQSELEGKLRDKRFLLVLDDFWDDQNAIQLDLLLSPLKVGAMGSRILVTTRTADAAKALGAQNLVAISDLDEEQFFSMFMHYALEGAKVSDQNLLRSYQSIGRKIAEKLGRSPLAARTVAGQLKLRLDIDFWTSTMNNDMLNNGTAATLWWSYQQLEEHLKQCFTYCSIFPRTYKLQRDELVHLWMAEGFVKTTKETEDMEDMGHYYFNLLLSTSFLQLKVNEFSKEYFTMHDLFHDLAASAAGSDFFRIEEGMVGNIPKDVRHLFILSYDERVFQEEILNLKSLRTLIMSSSSNKSMNIEDFRSMLKILKKLRVALVEVENFPTISPCVGQQKHLRYLGLFGKIPMMTLPRQFTELYHLQKFAVRCTTSVDFHFKNEIANLVNLRYMICRVFNSPDIRRLTLLRTLPVFRVKKTRGYEIQQLEHLDNLRGNLSILGLENVESKEEACQAKLANKVHLSYLVLQWNSDQKSDSEEVIEALRPPFLISSLKIVNYNGSTYPCWFSREKDALKNLQHLELSDCNAPPVIGESFLNLHTLVISNCTWSSLPENLERLTFLEKLVIRSCSNIMHLLLLPQSLKVLTLESWEGSLLPENMEGLECLEELSLRKCNNILSLPTLPMSLKKLEIHECSNSLAETCYTDGHPNWHKIAHIKLTRISGFNLPLPR</sequence>
<dbReference type="InterPro" id="IPR032675">
    <property type="entry name" value="LRR_dom_sf"/>
</dbReference>
<dbReference type="GO" id="GO:0009626">
    <property type="term" value="P:plant-type hypersensitive response"/>
    <property type="evidence" value="ECO:0007669"/>
    <property type="project" value="UniProtKB-ARBA"/>
</dbReference>
<keyword evidence="7" id="KW-1185">Reference proteome</keyword>
<dbReference type="SUPFAM" id="SSF52540">
    <property type="entry name" value="P-loop containing nucleoside triphosphate hydrolases"/>
    <property type="match status" value="1"/>
</dbReference>
<dbReference type="EMBL" id="JACEFO010002093">
    <property type="protein sequence ID" value="KAF8684823.1"/>
    <property type="molecule type" value="Genomic_DNA"/>
</dbReference>
<dbReference type="Pfam" id="PF23559">
    <property type="entry name" value="WHD_DRP"/>
    <property type="match status" value="1"/>
</dbReference>
<reference evidence="6" key="1">
    <citation type="submission" date="2020-07" db="EMBL/GenBank/DDBJ databases">
        <title>Genome sequence and genetic diversity analysis of an under-domesticated orphan crop, white fonio (Digitaria exilis).</title>
        <authorList>
            <person name="Bennetzen J.L."/>
            <person name="Chen S."/>
            <person name="Ma X."/>
            <person name="Wang X."/>
            <person name="Yssel A.E.J."/>
            <person name="Chaluvadi S.R."/>
            <person name="Johnson M."/>
            <person name="Gangashetty P."/>
            <person name="Hamidou F."/>
            <person name="Sanogo M.D."/>
            <person name="Zwaenepoel A."/>
            <person name="Wallace J."/>
            <person name="Van De Peer Y."/>
            <person name="Van Deynze A."/>
        </authorList>
    </citation>
    <scope>NUCLEOTIDE SEQUENCE</scope>
    <source>
        <tissue evidence="6">Leaves</tissue>
    </source>
</reference>
<name>A0A835B2A2_9POAL</name>
<dbReference type="PANTHER" id="PTHR23155:SF1058">
    <property type="entry name" value="OS11G0668100 PROTEIN"/>
    <property type="match status" value="1"/>
</dbReference>
<dbReference type="Pfam" id="PF25019">
    <property type="entry name" value="LRR_R13L1-DRL21"/>
    <property type="match status" value="1"/>
</dbReference>
<feature type="domain" description="Disease resistance protein winged helix" evidence="4">
    <location>
        <begin position="260"/>
        <end position="330"/>
    </location>
</feature>
<accession>A0A835B2A2</accession>
<dbReference type="PRINTS" id="PR00364">
    <property type="entry name" value="DISEASERSIST"/>
</dbReference>
<dbReference type="PANTHER" id="PTHR23155">
    <property type="entry name" value="DISEASE RESISTANCE PROTEIN RP"/>
    <property type="match status" value="1"/>
</dbReference>
<evidence type="ECO:0000259" key="5">
    <source>
        <dbReference type="Pfam" id="PF25019"/>
    </source>
</evidence>
<dbReference type="GO" id="GO:0042742">
    <property type="term" value="P:defense response to bacterium"/>
    <property type="evidence" value="ECO:0007669"/>
    <property type="project" value="UniProtKB-ARBA"/>
</dbReference>
<evidence type="ECO:0000259" key="4">
    <source>
        <dbReference type="Pfam" id="PF23559"/>
    </source>
</evidence>
<feature type="domain" description="R13L1/DRL21-like LRR repeat region" evidence="5">
    <location>
        <begin position="511"/>
        <end position="613"/>
    </location>
</feature>
<comment type="caution">
    <text evidence="6">The sequence shown here is derived from an EMBL/GenBank/DDBJ whole genome shotgun (WGS) entry which is preliminary data.</text>
</comment>
<dbReference type="SUPFAM" id="SSF52058">
    <property type="entry name" value="L domain-like"/>
    <property type="match status" value="1"/>
</dbReference>
<dbReference type="InterPro" id="IPR058922">
    <property type="entry name" value="WHD_DRP"/>
</dbReference>
<dbReference type="InterPro" id="IPR056789">
    <property type="entry name" value="LRR_R13L1-DRL21"/>
</dbReference>
<dbReference type="Proteomes" id="UP000636709">
    <property type="component" value="Unassembled WGS sequence"/>
</dbReference>